<name>A0ABR1YGV2_9PEZI</name>
<evidence type="ECO:0000313" key="2">
    <source>
        <dbReference type="EMBL" id="KAK8228869.1"/>
    </source>
</evidence>
<dbReference type="SUPFAM" id="SSF53474">
    <property type="entry name" value="alpha/beta-Hydrolases"/>
    <property type="match status" value="1"/>
</dbReference>
<protein>
    <submittedName>
        <fullName evidence="2">Alpha/Beta hydrolase protein</fullName>
    </submittedName>
</protein>
<keyword evidence="2" id="KW-0378">Hydrolase</keyword>
<dbReference type="Pfam" id="PF00561">
    <property type="entry name" value="Abhydrolase_1"/>
    <property type="match status" value="1"/>
</dbReference>
<keyword evidence="3" id="KW-1185">Reference proteome</keyword>
<sequence length="409" mass="46760">MSLRLAARQAAISSRRSWKPQSQWLPHGIKCYRDFSHGVQLKASLFPQRPITSMTRNSPPVSHSHSPCRRTFFTESLPPVLIPPTIFLMCFLGLWSYKVIMTIVFQNKIIYMPYMPPFARSEKMEDYTQLCRPVDWHEISIRSLDGTRIALCVGEIQRGRFQEATPEKLRPKRTVIIYFQGNGGSIPLRLPMLSGVLKALNRRVGEHSMRFTLVAPSYRGFWKSRGRASQRGIERDAKATLEWVRQAYGNDANIVLWGQSLGAGVAANLAAWHVNKPPAQTPTHRSKIAGMILETPFIGIKEMLLALYPQKWLPYRYLWPFLRNFWDSDEALREIAMSPRKMDLPIQIITAGSDEVVPANQADHLHILCEDLKLDVRRKDITGSLHNEVPDRVQGRETIAAFISEVGYR</sequence>
<dbReference type="InterPro" id="IPR029058">
    <property type="entry name" value="AB_hydrolase_fold"/>
</dbReference>
<gene>
    <name evidence="2" type="ORF">HDK90DRAFT_338772</name>
</gene>
<dbReference type="PANTHER" id="PTHR12277">
    <property type="entry name" value="ALPHA/BETA HYDROLASE DOMAIN-CONTAINING PROTEIN"/>
    <property type="match status" value="1"/>
</dbReference>
<accession>A0ABR1YGV2</accession>
<evidence type="ECO:0000259" key="1">
    <source>
        <dbReference type="Pfam" id="PF00561"/>
    </source>
</evidence>
<dbReference type="Proteomes" id="UP001492380">
    <property type="component" value="Unassembled WGS sequence"/>
</dbReference>
<dbReference type="Gene3D" id="3.40.50.1820">
    <property type="entry name" value="alpha/beta hydrolase"/>
    <property type="match status" value="1"/>
</dbReference>
<dbReference type="EMBL" id="JBBWRZ010000009">
    <property type="protein sequence ID" value="KAK8228869.1"/>
    <property type="molecule type" value="Genomic_DNA"/>
</dbReference>
<reference evidence="2 3" key="1">
    <citation type="submission" date="2024-04" db="EMBL/GenBank/DDBJ databases">
        <title>Phyllosticta paracitricarpa is synonymous to the EU quarantine fungus P. citricarpa based on phylogenomic analyses.</title>
        <authorList>
            <consortium name="Lawrence Berkeley National Laboratory"/>
            <person name="Van Ingen-Buijs V.A."/>
            <person name="Van Westerhoven A.C."/>
            <person name="Haridas S."/>
            <person name="Skiadas P."/>
            <person name="Martin F."/>
            <person name="Groenewald J.Z."/>
            <person name="Crous P.W."/>
            <person name="Seidl M.F."/>
        </authorList>
    </citation>
    <scope>NUCLEOTIDE SEQUENCE [LARGE SCALE GENOMIC DNA]</scope>
    <source>
        <strain evidence="2 3">CBS 123374</strain>
    </source>
</reference>
<evidence type="ECO:0000313" key="3">
    <source>
        <dbReference type="Proteomes" id="UP001492380"/>
    </source>
</evidence>
<dbReference type="InterPro" id="IPR000073">
    <property type="entry name" value="AB_hydrolase_1"/>
</dbReference>
<dbReference type="PANTHER" id="PTHR12277:SF64">
    <property type="entry name" value="SUPERFAMILY HYDROLASE, PUTATIVE (AFU_ORTHOLOGUE AFUA_3G01760)-RELATED"/>
    <property type="match status" value="1"/>
</dbReference>
<proteinExistence type="predicted"/>
<organism evidence="2 3">
    <name type="scientific">Phyllosticta capitalensis</name>
    <dbReference type="NCBI Taxonomy" id="121624"/>
    <lineage>
        <taxon>Eukaryota</taxon>
        <taxon>Fungi</taxon>
        <taxon>Dikarya</taxon>
        <taxon>Ascomycota</taxon>
        <taxon>Pezizomycotina</taxon>
        <taxon>Dothideomycetes</taxon>
        <taxon>Dothideomycetes incertae sedis</taxon>
        <taxon>Botryosphaeriales</taxon>
        <taxon>Phyllostictaceae</taxon>
        <taxon>Phyllosticta</taxon>
    </lineage>
</organism>
<dbReference type="GO" id="GO:0016787">
    <property type="term" value="F:hydrolase activity"/>
    <property type="evidence" value="ECO:0007669"/>
    <property type="project" value="UniProtKB-KW"/>
</dbReference>
<feature type="domain" description="AB hydrolase-1" evidence="1">
    <location>
        <begin position="175"/>
        <end position="317"/>
    </location>
</feature>
<comment type="caution">
    <text evidence="2">The sequence shown here is derived from an EMBL/GenBank/DDBJ whole genome shotgun (WGS) entry which is preliminary data.</text>
</comment>